<accession>A0ABC8K8H8</accession>
<protein>
    <submittedName>
        <fullName evidence="1">Uncharacterized protein</fullName>
    </submittedName>
</protein>
<gene>
    <name evidence="1" type="ORF">ERUC_LOCUS20953</name>
</gene>
<dbReference type="EMBL" id="CAKOAT010204710">
    <property type="protein sequence ID" value="CAH8355198.1"/>
    <property type="molecule type" value="Genomic_DNA"/>
</dbReference>
<evidence type="ECO:0000313" key="1">
    <source>
        <dbReference type="EMBL" id="CAH8355198.1"/>
    </source>
</evidence>
<organism evidence="1 2">
    <name type="scientific">Eruca vesicaria subsp. sativa</name>
    <name type="common">Garden rocket</name>
    <name type="synonym">Eruca sativa</name>
    <dbReference type="NCBI Taxonomy" id="29727"/>
    <lineage>
        <taxon>Eukaryota</taxon>
        <taxon>Viridiplantae</taxon>
        <taxon>Streptophyta</taxon>
        <taxon>Embryophyta</taxon>
        <taxon>Tracheophyta</taxon>
        <taxon>Spermatophyta</taxon>
        <taxon>Magnoliopsida</taxon>
        <taxon>eudicotyledons</taxon>
        <taxon>Gunneridae</taxon>
        <taxon>Pentapetalae</taxon>
        <taxon>rosids</taxon>
        <taxon>malvids</taxon>
        <taxon>Brassicales</taxon>
        <taxon>Brassicaceae</taxon>
        <taxon>Brassiceae</taxon>
        <taxon>Eruca</taxon>
    </lineage>
</organism>
<name>A0ABC8K8H8_ERUVS</name>
<sequence>MTSLEKEKKTKHEFGRAALHVSSRVSLLSLLHRSYTRRDHSYSAPRVVSMFFYSPLPNVIGSPSAASLTKSKSKPKPSGYVLAPASTLRTPHAMPIILGNCSCWF</sequence>
<dbReference type="Proteomes" id="UP001642260">
    <property type="component" value="Unassembled WGS sequence"/>
</dbReference>
<evidence type="ECO:0000313" key="2">
    <source>
        <dbReference type="Proteomes" id="UP001642260"/>
    </source>
</evidence>
<comment type="caution">
    <text evidence="1">The sequence shown here is derived from an EMBL/GenBank/DDBJ whole genome shotgun (WGS) entry which is preliminary data.</text>
</comment>
<proteinExistence type="predicted"/>
<keyword evidence="2" id="KW-1185">Reference proteome</keyword>
<dbReference type="AlphaFoldDB" id="A0ABC8K8H8"/>
<reference evidence="1 2" key="1">
    <citation type="submission" date="2022-03" db="EMBL/GenBank/DDBJ databases">
        <authorList>
            <person name="Macdonald S."/>
            <person name="Ahmed S."/>
            <person name="Newling K."/>
        </authorList>
    </citation>
    <scope>NUCLEOTIDE SEQUENCE [LARGE SCALE GENOMIC DNA]</scope>
</reference>